<proteinExistence type="predicted"/>
<dbReference type="Proteomes" id="UP000031549">
    <property type="component" value="Unassembled WGS sequence"/>
</dbReference>
<reference evidence="1 2" key="1">
    <citation type="journal article" date="2015" name="Genome Announc.">
        <title>Draft Genome Sequence of Cyanobacterium Hassallia byssoidea Strain VB512170, Isolated from Monuments in India.</title>
        <authorList>
            <person name="Singh D."/>
            <person name="Chandrababunaidu M.M."/>
            <person name="Panda A."/>
            <person name="Sen D."/>
            <person name="Bhattacharyya S."/>
            <person name="Adhikary S.P."/>
            <person name="Tripathy S."/>
        </authorList>
    </citation>
    <scope>NUCLEOTIDE SEQUENCE [LARGE SCALE GENOMIC DNA]</scope>
    <source>
        <strain evidence="1 2">VB512170</strain>
    </source>
</reference>
<protein>
    <submittedName>
        <fullName evidence="1">Uncharacterized protein</fullName>
    </submittedName>
</protein>
<name>A0A846H9Q9_9CYAN</name>
<keyword evidence="2" id="KW-1185">Reference proteome</keyword>
<accession>A0A846H9Q9</accession>
<organism evidence="1 2">
    <name type="scientific">Hassallia byssoidea VB512170</name>
    <dbReference type="NCBI Taxonomy" id="1304833"/>
    <lineage>
        <taxon>Bacteria</taxon>
        <taxon>Bacillati</taxon>
        <taxon>Cyanobacteriota</taxon>
        <taxon>Cyanophyceae</taxon>
        <taxon>Nostocales</taxon>
        <taxon>Tolypothrichaceae</taxon>
        <taxon>Hassallia</taxon>
    </lineage>
</organism>
<evidence type="ECO:0000313" key="1">
    <source>
        <dbReference type="EMBL" id="NEU74086.1"/>
    </source>
</evidence>
<dbReference type="AlphaFoldDB" id="A0A846H9Q9"/>
<dbReference type="RefSeq" id="WP_163518946.1">
    <property type="nucleotide sequence ID" value="NZ_JTCM02000034.1"/>
</dbReference>
<gene>
    <name evidence="1" type="ORF">PI95_016355</name>
</gene>
<sequence length="76" mass="8834">MRDCRQSRRQVLQAGKPLRQSLMGVTNMTALPYQRTASPTHWLRNALASLRFVIQSCLTNKRSHQAKNEPESRFHQ</sequence>
<evidence type="ECO:0000313" key="2">
    <source>
        <dbReference type="Proteomes" id="UP000031549"/>
    </source>
</evidence>
<dbReference type="EMBL" id="JTCM02000034">
    <property type="protein sequence ID" value="NEU74086.1"/>
    <property type="molecule type" value="Genomic_DNA"/>
</dbReference>
<comment type="caution">
    <text evidence="1">The sequence shown here is derived from an EMBL/GenBank/DDBJ whole genome shotgun (WGS) entry which is preliminary data.</text>
</comment>